<dbReference type="RefSeq" id="WP_027704607.1">
    <property type="nucleotide sequence ID" value="NZ_AP018933.1"/>
</dbReference>
<dbReference type="InterPro" id="IPR035906">
    <property type="entry name" value="MetI-like_sf"/>
</dbReference>
<dbReference type="Gene3D" id="1.10.3720.10">
    <property type="entry name" value="MetI-like"/>
    <property type="match status" value="1"/>
</dbReference>
<dbReference type="InterPro" id="IPR010065">
    <property type="entry name" value="AA_ABC_transptr_permease_3TM"/>
</dbReference>
<keyword evidence="5 9" id="KW-0812">Transmembrane</keyword>
<evidence type="ECO:0000256" key="8">
    <source>
        <dbReference type="ARBA" id="ARBA00023136"/>
    </source>
</evidence>
<evidence type="ECO:0000259" key="10">
    <source>
        <dbReference type="PROSITE" id="PS50928"/>
    </source>
</evidence>
<dbReference type="CDD" id="cd06261">
    <property type="entry name" value="TM_PBP2"/>
    <property type="match status" value="1"/>
</dbReference>
<feature type="transmembrane region" description="Helical" evidence="9">
    <location>
        <begin position="197"/>
        <end position="221"/>
    </location>
</feature>
<dbReference type="PANTHER" id="PTHR30614:SF21">
    <property type="entry name" value="AMINO ACID ABC TRANSPORTER PERMEASE"/>
    <property type="match status" value="1"/>
</dbReference>
<protein>
    <submittedName>
        <fullName evidence="11">ABC-type amino acid transport system, permease</fullName>
    </submittedName>
</protein>
<sequence length="230" mass="24763">MDLSVIVDNFRYFMVGLWPEGPLQGAAITAILSLTSGALSAVVGIVFGIMLACCPRWARIIIVPILGFFRSIPIAMLIFVVYFVLPKLVGVHGTTPPMLTITLSLGTVGGAYLAYSVAAGINSIPKGQWRAGKALGLSWPQVMGRVILPQALPRMLPSFVNQWVSLIKDTSLAYIISTADLTFLARQVSNTVMTQPAVIYLFVALIYFICCSLLDVLAVGLRKTLSGKTV</sequence>
<evidence type="ECO:0000256" key="1">
    <source>
        <dbReference type="ARBA" id="ARBA00004429"/>
    </source>
</evidence>
<feature type="transmembrane region" description="Helical" evidence="9">
    <location>
        <begin position="97"/>
        <end position="121"/>
    </location>
</feature>
<comment type="similarity">
    <text evidence="2">Belongs to the binding-protein-dependent transport system permease family. HisMQ subfamily.</text>
</comment>
<keyword evidence="4" id="KW-1003">Cell membrane</keyword>
<keyword evidence="7 9" id="KW-1133">Transmembrane helix</keyword>
<keyword evidence="3 9" id="KW-0813">Transport</keyword>
<dbReference type="PROSITE" id="PS50928">
    <property type="entry name" value="ABC_TM1"/>
    <property type="match status" value="1"/>
</dbReference>
<keyword evidence="12" id="KW-1185">Reference proteome</keyword>
<organism evidence="11 12">
    <name type="scientific">Zymobacter palmae</name>
    <dbReference type="NCBI Taxonomy" id="33074"/>
    <lineage>
        <taxon>Bacteria</taxon>
        <taxon>Pseudomonadati</taxon>
        <taxon>Pseudomonadota</taxon>
        <taxon>Gammaproteobacteria</taxon>
        <taxon>Oceanospirillales</taxon>
        <taxon>Halomonadaceae</taxon>
        <taxon>Zymobacter group</taxon>
        <taxon>Zymobacter</taxon>
    </lineage>
</organism>
<evidence type="ECO:0000256" key="5">
    <source>
        <dbReference type="ARBA" id="ARBA00022692"/>
    </source>
</evidence>
<dbReference type="KEGG" id="zpl:ZBT109_0427"/>
<dbReference type="GO" id="GO:0006865">
    <property type="term" value="P:amino acid transport"/>
    <property type="evidence" value="ECO:0007669"/>
    <property type="project" value="UniProtKB-KW"/>
</dbReference>
<proteinExistence type="inferred from homology"/>
<dbReference type="OrthoDB" id="9809799at2"/>
<feature type="domain" description="ABC transmembrane type-1" evidence="10">
    <location>
        <begin position="26"/>
        <end position="218"/>
    </location>
</feature>
<dbReference type="Proteomes" id="UP000267342">
    <property type="component" value="Chromosome"/>
</dbReference>
<evidence type="ECO:0000313" key="11">
    <source>
        <dbReference type="EMBL" id="BBG29216.1"/>
    </source>
</evidence>
<dbReference type="GO" id="GO:0043190">
    <property type="term" value="C:ATP-binding cassette (ABC) transporter complex"/>
    <property type="evidence" value="ECO:0007669"/>
    <property type="project" value="InterPro"/>
</dbReference>
<evidence type="ECO:0000256" key="7">
    <source>
        <dbReference type="ARBA" id="ARBA00022989"/>
    </source>
</evidence>
<feature type="transmembrane region" description="Helical" evidence="9">
    <location>
        <begin position="60"/>
        <end position="85"/>
    </location>
</feature>
<dbReference type="Pfam" id="PF00528">
    <property type="entry name" value="BPD_transp_1"/>
    <property type="match status" value="1"/>
</dbReference>
<dbReference type="AlphaFoldDB" id="A0A348HC64"/>
<keyword evidence="8 9" id="KW-0472">Membrane</keyword>
<dbReference type="GO" id="GO:0022857">
    <property type="term" value="F:transmembrane transporter activity"/>
    <property type="evidence" value="ECO:0007669"/>
    <property type="project" value="InterPro"/>
</dbReference>
<keyword evidence="6" id="KW-0029">Amino-acid transport</keyword>
<comment type="subcellular location">
    <subcellularLocation>
        <location evidence="1">Cell inner membrane</location>
        <topology evidence="1">Multi-pass membrane protein</topology>
    </subcellularLocation>
    <subcellularLocation>
        <location evidence="9">Cell membrane</location>
        <topology evidence="9">Multi-pass membrane protein</topology>
    </subcellularLocation>
</comment>
<dbReference type="EMBL" id="AP018933">
    <property type="protein sequence ID" value="BBG29216.1"/>
    <property type="molecule type" value="Genomic_DNA"/>
</dbReference>
<gene>
    <name evidence="11" type="ORF">ZBT109_0427</name>
</gene>
<feature type="transmembrane region" description="Helical" evidence="9">
    <location>
        <begin position="26"/>
        <end position="53"/>
    </location>
</feature>
<reference evidence="11 12" key="1">
    <citation type="submission" date="2018-09" db="EMBL/GenBank/DDBJ databases">
        <title>Zymobacter palmae IAM14233 (=T109) whole genome analysis.</title>
        <authorList>
            <person name="Yanase H."/>
        </authorList>
    </citation>
    <scope>NUCLEOTIDE SEQUENCE [LARGE SCALE GENOMIC DNA]</scope>
    <source>
        <strain evidence="11 12">IAM14233</strain>
    </source>
</reference>
<dbReference type="STRING" id="1123510.GCA_000620025_00630"/>
<dbReference type="SUPFAM" id="SSF161098">
    <property type="entry name" value="MetI-like"/>
    <property type="match status" value="1"/>
</dbReference>
<evidence type="ECO:0000256" key="3">
    <source>
        <dbReference type="ARBA" id="ARBA00022448"/>
    </source>
</evidence>
<dbReference type="NCBIfam" id="TIGR01726">
    <property type="entry name" value="HEQRo_perm_3TM"/>
    <property type="match status" value="1"/>
</dbReference>
<evidence type="ECO:0000256" key="2">
    <source>
        <dbReference type="ARBA" id="ARBA00010072"/>
    </source>
</evidence>
<evidence type="ECO:0000256" key="6">
    <source>
        <dbReference type="ARBA" id="ARBA00022970"/>
    </source>
</evidence>
<accession>A0A348HC64</accession>
<dbReference type="PANTHER" id="PTHR30614">
    <property type="entry name" value="MEMBRANE COMPONENT OF AMINO ACID ABC TRANSPORTER"/>
    <property type="match status" value="1"/>
</dbReference>
<evidence type="ECO:0000256" key="4">
    <source>
        <dbReference type="ARBA" id="ARBA00022475"/>
    </source>
</evidence>
<dbReference type="InterPro" id="IPR043429">
    <property type="entry name" value="ArtM/GltK/GlnP/TcyL/YhdX-like"/>
</dbReference>
<evidence type="ECO:0000256" key="9">
    <source>
        <dbReference type="RuleBase" id="RU363032"/>
    </source>
</evidence>
<dbReference type="InterPro" id="IPR000515">
    <property type="entry name" value="MetI-like"/>
</dbReference>
<evidence type="ECO:0000313" key="12">
    <source>
        <dbReference type="Proteomes" id="UP000267342"/>
    </source>
</evidence>
<name>A0A348HC64_9GAMM</name>